<dbReference type="InterPro" id="IPR003439">
    <property type="entry name" value="ABC_transporter-like_ATP-bd"/>
</dbReference>
<evidence type="ECO:0000313" key="5">
    <source>
        <dbReference type="EMBL" id="HHS28536.1"/>
    </source>
</evidence>
<evidence type="ECO:0000256" key="1">
    <source>
        <dbReference type="ARBA" id="ARBA00022448"/>
    </source>
</evidence>
<keyword evidence="1" id="KW-0813">Transport</keyword>
<comment type="caution">
    <text evidence="5">The sequence shown here is derived from an EMBL/GenBank/DDBJ whole genome shotgun (WGS) entry which is preliminary data.</text>
</comment>
<reference evidence="5" key="1">
    <citation type="journal article" date="2020" name="mSystems">
        <title>Genome- and Community-Level Interaction Insights into Carbon Utilization and Element Cycling Functions of Hydrothermarchaeota in Hydrothermal Sediment.</title>
        <authorList>
            <person name="Zhou Z."/>
            <person name="Liu Y."/>
            <person name="Xu W."/>
            <person name="Pan J."/>
            <person name="Luo Z.H."/>
            <person name="Li M."/>
        </authorList>
    </citation>
    <scope>NUCLEOTIDE SEQUENCE [LARGE SCALE GENOMIC DNA]</scope>
    <source>
        <strain evidence="5">SpSt-767</strain>
    </source>
</reference>
<dbReference type="InterPro" id="IPR051120">
    <property type="entry name" value="ABC_AA/LPS_Transport"/>
</dbReference>
<dbReference type="GO" id="GO:1903805">
    <property type="term" value="P:L-valine import across plasma membrane"/>
    <property type="evidence" value="ECO:0007669"/>
    <property type="project" value="TreeGrafter"/>
</dbReference>
<name>A0A7V6DNY6_9BACT</name>
<dbReference type="InterPro" id="IPR032823">
    <property type="entry name" value="BCA_ABC_TP_C"/>
</dbReference>
<dbReference type="SMART" id="SM00382">
    <property type="entry name" value="AAA"/>
    <property type="match status" value="1"/>
</dbReference>
<keyword evidence="3 5" id="KW-0067">ATP-binding</keyword>
<dbReference type="GO" id="GO:0042941">
    <property type="term" value="P:D-alanine transmembrane transport"/>
    <property type="evidence" value="ECO:0007669"/>
    <property type="project" value="TreeGrafter"/>
</dbReference>
<dbReference type="GO" id="GO:0015192">
    <property type="term" value="F:L-phenylalanine transmembrane transporter activity"/>
    <property type="evidence" value="ECO:0007669"/>
    <property type="project" value="TreeGrafter"/>
</dbReference>
<dbReference type="GO" id="GO:0016887">
    <property type="term" value="F:ATP hydrolysis activity"/>
    <property type="evidence" value="ECO:0007669"/>
    <property type="project" value="InterPro"/>
</dbReference>
<dbReference type="GO" id="GO:0005524">
    <property type="term" value="F:ATP binding"/>
    <property type="evidence" value="ECO:0007669"/>
    <property type="project" value="UniProtKB-KW"/>
</dbReference>
<dbReference type="Gene3D" id="3.40.50.300">
    <property type="entry name" value="P-loop containing nucleotide triphosphate hydrolases"/>
    <property type="match status" value="1"/>
</dbReference>
<dbReference type="GO" id="GO:0005304">
    <property type="term" value="F:L-valine transmembrane transporter activity"/>
    <property type="evidence" value="ECO:0007669"/>
    <property type="project" value="TreeGrafter"/>
</dbReference>
<dbReference type="PANTHER" id="PTHR45772">
    <property type="entry name" value="CONSERVED COMPONENT OF ABC TRANSPORTER FOR NATURAL AMINO ACIDS-RELATED"/>
    <property type="match status" value="1"/>
</dbReference>
<gene>
    <name evidence="5" type="ORF">ENV52_02390</name>
</gene>
<dbReference type="GO" id="GO:1903806">
    <property type="term" value="P:L-isoleucine import across plasma membrane"/>
    <property type="evidence" value="ECO:0007669"/>
    <property type="project" value="TreeGrafter"/>
</dbReference>
<feature type="domain" description="ABC transporter" evidence="4">
    <location>
        <begin position="10"/>
        <end position="245"/>
    </location>
</feature>
<dbReference type="SUPFAM" id="SSF52540">
    <property type="entry name" value="P-loop containing nucleoside triphosphate hydrolases"/>
    <property type="match status" value="1"/>
</dbReference>
<organism evidence="5">
    <name type="scientific">Desulfobacca acetoxidans</name>
    <dbReference type="NCBI Taxonomy" id="60893"/>
    <lineage>
        <taxon>Bacteria</taxon>
        <taxon>Pseudomonadati</taxon>
        <taxon>Thermodesulfobacteriota</taxon>
        <taxon>Desulfobaccia</taxon>
        <taxon>Desulfobaccales</taxon>
        <taxon>Desulfobaccaceae</taxon>
        <taxon>Desulfobacca</taxon>
    </lineage>
</organism>
<dbReference type="InterPro" id="IPR027417">
    <property type="entry name" value="P-loop_NTPase"/>
</dbReference>
<dbReference type="PROSITE" id="PS50893">
    <property type="entry name" value="ABC_TRANSPORTER_2"/>
    <property type="match status" value="1"/>
</dbReference>
<dbReference type="PANTHER" id="PTHR45772:SF7">
    <property type="entry name" value="AMINO ACID ABC TRANSPORTER ATP-BINDING PROTEIN"/>
    <property type="match status" value="1"/>
</dbReference>
<dbReference type="AlphaFoldDB" id="A0A7V6DNY6"/>
<accession>A0A7V6DNY6</accession>
<proteinExistence type="predicted"/>
<dbReference type="GO" id="GO:0015188">
    <property type="term" value="F:L-isoleucine transmembrane transporter activity"/>
    <property type="evidence" value="ECO:0007669"/>
    <property type="project" value="TreeGrafter"/>
</dbReference>
<dbReference type="CDD" id="cd03219">
    <property type="entry name" value="ABC_Mj1267_LivG_branched"/>
    <property type="match status" value="1"/>
</dbReference>
<dbReference type="InterPro" id="IPR003593">
    <property type="entry name" value="AAA+_ATPase"/>
</dbReference>
<dbReference type="GO" id="GO:0005886">
    <property type="term" value="C:plasma membrane"/>
    <property type="evidence" value="ECO:0007669"/>
    <property type="project" value="TreeGrafter"/>
</dbReference>
<dbReference type="Pfam" id="PF12399">
    <property type="entry name" value="BCA_ABC_TP_C"/>
    <property type="match status" value="1"/>
</dbReference>
<evidence type="ECO:0000256" key="3">
    <source>
        <dbReference type="ARBA" id="ARBA00022840"/>
    </source>
</evidence>
<dbReference type="GO" id="GO:0015808">
    <property type="term" value="P:L-alanine transport"/>
    <property type="evidence" value="ECO:0007669"/>
    <property type="project" value="TreeGrafter"/>
</dbReference>
<sequence>MENLEVKPCLEVRGVSKHFGDHGVLKDITFTLAEGEVLGIIGPNGAGKSTLFNIIAGSLSPARGEICLWRHNVTGWPPDRLCRAGMARTFQIPQIFPEMSVLENVMMGARFGHESPPAEPQVREMSLVLLEMVGLAGKKDAPARKLTLMQQRLLELARALATGPRLLLLDEIAAGLSLKAVNQLTGLIAHLREQGLTILLTDHLLNLVMPVSDRILALDQGEIIAEGKPQALIHDPRVEEAYLGTRDAAREEG</sequence>
<dbReference type="EMBL" id="DTGR01000036">
    <property type="protein sequence ID" value="HHS28536.1"/>
    <property type="molecule type" value="Genomic_DNA"/>
</dbReference>
<evidence type="ECO:0000256" key="2">
    <source>
        <dbReference type="ARBA" id="ARBA00022741"/>
    </source>
</evidence>
<dbReference type="Pfam" id="PF00005">
    <property type="entry name" value="ABC_tran"/>
    <property type="match status" value="1"/>
</dbReference>
<keyword evidence="2" id="KW-0547">Nucleotide-binding</keyword>
<evidence type="ECO:0000259" key="4">
    <source>
        <dbReference type="PROSITE" id="PS50893"/>
    </source>
</evidence>
<protein>
    <submittedName>
        <fullName evidence="5">ABC transporter ATP-binding protein</fullName>
    </submittedName>
</protein>